<dbReference type="FunFam" id="3.40.640.10:FF:000090">
    <property type="entry name" value="Pyridoxal phosphate-dependent aminotransferase"/>
    <property type="match status" value="1"/>
</dbReference>
<proteinExistence type="inferred from homology"/>
<evidence type="ECO:0000256" key="4">
    <source>
        <dbReference type="ARBA" id="ARBA00022898"/>
    </source>
</evidence>
<evidence type="ECO:0000256" key="8">
    <source>
        <dbReference type="RuleBase" id="RU004508"/>
    </source>
</evidence>
<dbReference type="GO" id="GO:0000271">
    <property type="term" value="P:polysaccharide biosynthetic process"/>
    <property type="evidence" value="ECO:0007669"/>
    <property type="project" value="TreeGrafter"/>
</dbReference>
<dbReference type="Proteomes" id="UP000178797">
    <property type="component" value="Unassembled WGS sequence"/>
</dbReference>
<evidence type="ECO:0000256" key="7">
    <source>
        <dbReference type="PIRSR" id="PIRSR000390-2"/>
    </source>
</evidence>
<comment type="similarity">
    <text evidence="5 8">Belongs to the DegT/DnrJ/EryC1 family.</text>
</comment>
<dbReference type="SUPFAM" id="SSF53383">
    <property type="entry name" value="PLP-dependent transferases"/>
    <property type="match status" value="1"/>
</dbReference>
<feature type="modified residue" description="N6-(pyridoxal phosphate)lysine" evidence="7">
    <location>
        <position position="183"/>
    </location>
</feature>
<keyword evidence="4 7" id="KW-0663">Pyridoxal phosphate</keyword>
<evidence type="ECO:0000313" key="10">
    <source>
        <dbReference type="Proteomes" id="UP000178797"/>
    </source>
</evidence>
<dbReference type="GO" id="GO:0030170">
    <property type="term" value="F:pyridoxal phosphate binding"/>
    <property type="evidence" value="ECO:0007669"/>
    <property type="project" value="TreeGrafter"/>
</dbReference>
<dbReference type="GO" id="GO:0008483">
    <property type="term" value="F:transaminase activity"/>
    <property type="evidence" value="ECO:0007669"/>
    <property type="project" value="UniProtKB-KW"/>
</dbReference>
<name>A0A1F7S362_9BACT</name>
<gene>
    <name evidence="9" type="ORF">A2W05_00925</name>
</gene>
<keyword evidence="3 9" id="KW-0808">Transferase</keyword>
<comment type="caution">
    <text evidence="9">The sequence shown here is derived from an EMBL/GenBank/DDBJ whole genome shotgun (WGS) entry which is preliminary data.</text>
</comment>
<feature type="active site" description="Proton acceptor" evidence="6">
    <location>
        <position position="183"/>
    </location>
</feature>
<dbReference type="Gene3D" id="3.90.1150.10">
    <property type="entry name" value="Aspartate Aminotransferase, domain 1"/>
    <property type="match status" value="1"/>
</dbReference>
<comment type="cofactor">
    <cofactor evidence="1">
        <name>pyridoxal 5'-phosphate</name>
        <dbReference type="ChEBI" id="CHEBI:597326"/>
    </cofactor>
</comment>
<evidence type="ECO:0000256" key="2">
    <source>
        <dbReference type="ARBA" id="ARBA00022576"/>
    </source>
</evidence>
<evidence type="ECO:0000256" key="1">
    <source>
        <dbReference type="ARBA" id="ARBA00001933"/>
    </source>
</evidence>
<dbReference type="Gene3D" id="3.40.640.10">
    <property type="entry name" value="Type I PLP-dependent aspartate aminotransferase-like (Major domain)"/>
    <property type="match status" value="1"/>
</dbReference>
<evidence type="ECO:0000256" key="5">
    <source>
        <dbReference type="ARBA" id="ARBA00037999"/>
    </source>
</evidence>
<protein>
    <submittedName>
        <fullName evidence="9">Aminotransferase DegT</fullName>
    </submittedName>
</protein>
<sequence>MKVNIPVTKPYIGENEKKLISEVIDSGWVSQGVKVAEFEKQFADYVGVQYAVATTSCTTALHAALSVSGIGHGDEVIVPSLSFIATANAVVHCGAAPVFVDIDPMTCNIDVNKIEEAITKKTKAIMPVHQMGLPAEINSIHKIANRHGIKVIEDAACAIGSVYKGKKIGAHGNVACFSLHPRKVITTGEGGMITADNAEFASRLRRFRHHGMSISDIERHKSNKIIIESYPEIGYNYRMTDIQAAMGLAQLKKLPFILKKRREIAKQYNDKLKDIKCIRVPFFPDHVNHNYQSYWIELLCSAPVSRDVFMEKLLKKGIATRRGIMAIHKESCYNMYSVKLPNTERIASNTVILPLYPSMTDEEVQYVINGIYDILC</sequence>
<evidence type="ECO:0000256" key="3">
    <source>
        <dbReference type="ARBA" id="ARBA00022679"/>
    </source>
</evidence>
<evidence type="ECO:0000313" key="9">
    <source>
        <dbReference type="EMBL" id="OGL47728.1"/>
    </source>
</evidence>
<dbReference type="PANTHER" id="PTHR30244">
    <property type="entry name" value="TRANSAMINASE"/>
    <property type="match status" value="1"/>
</dbReference>
<dbReference type="InterPro" id="IPR015421">
    <property type="entry name" value="PyrdxlP-dep_Trfase_major"/>
</dbReference>
<dbReference type="PANTHER" id="PTHR30244:SF34">
    <property type="entry name" value="DTDP-4-AMINO-4,6-DIDEOXYGALACTOSE TRANSAMINASE"/>
    <property type="match status" value="1"/>
</dbReference>
<keyword evidence="2 9" id="KW-0032">Aminotransferase</keyword>
<organism evidence="9 10">
    <name type="scientific">Candidatus Schekmanbacteria bacterium RBG_16_38_10</name>
    <dbReference type="NCBI Taxonomy" id="1817879"/>
    <lineage>
        <taxon>Bacteria</taxon>
        <taxon>Candidatus Schekmaniibacteriota</taxon>
    </lineage>
</organism>
<dbReference type="InterPro" id="IPR000653">
    <property type="entry name" value="DegT/StrS_aminotransferase"/>
</dbReference>
<dbReference type="PIRSF" id="PIRSF000390">
    <property type="entry name" value="PLP_StrS"/>
    <property type="match status" value="1"/>
</dbReference>
<reference evidence="9 10" key="1">
    <citation type="journal article" date="2016" name="Nat. Commun.">
        <title>Thousands of microbial genomes shed light on interconnected biogeochemical processes in an aquifer system.</title>
        <authorList>
            <person name="Anantharaman K."/>
            <person name="Brown C.T."/>
            <person name="Hug L.A."/>
            <person name="Sharon I."/>
            <person name="Castelle C.J."/>
            <person name="Probst A.J."/>
            <person name="Thomas B.C."/>
            <person name="Singh A."/>
            <person name="Wilkins M.J."/>
            <person name="Karaoz U."/>
            <person name="Brodie E.L."/>
            <person name="Williams K.H."/>
            <person name="Hubbard S.S."/>
            <person name="Banfield J.F."/>
        </authorList>
    </citation>
    <scope>NUCLEOTIDE SEQUENCE [LARGE SCALE GENOMIC DNA]</scope>
</reference>
<accession>A0A1F7S362</accession>
<evidence type="ECO:0000256" key="6">
    <source>
        <dbReference type="PIRSR" id="PIRSR000390-1"/>
    </source>
</evidence>
<dbReference type="CDD" id="cd00616">
    <property type="entry name" value="AHBA_syn"/>
    <property type="match status" value="1"/>
</dbReference>
<dbReference type="EMBL" id="MGDE01000018">
    <property type="protein sequence ID" value="OGL47728.1"/>
    <property type="molecule type" value="Genomic_DNA"/>
</dbReference>
<dbReference type="InterPro" id="IPR015424">
    <property type="entry name" value="PyrdxlP-dep_Trfase"/>
</dbReference>
<dbReference type="Pfam" id="PF01041">
    <property type="entry name" value="DegT_DnrJ_EryC1"/>
    <property type="match status" value="1"/>
</dbReference>
<dbReference type="InterPro" id="IPR015422">
    <property type="entry name" value="PyrdxlP-dep_Trfase_small"/>
</dbReference>
<dbReference type="AlphaFoldDB" id="A0A1F7S362"/>